<dbReference type="PANTHER" id="PTHR39468">
    <property type="entry name" value="CHROMOSOME 7, WHOLE GENOME SHOTGUN SEQUENCE"/>
    <property type="match status" value="1"/>
</dbReference>
<dbReference type="Proteomes" id="UP000245946">
    <property type="component" value="Unassembled WGS sequence"/>
</dbReference>
<evidence type="ECO:0000313" key="4">
    <source>
        <dbReference type="Proteomes" id="UP000245946"/>
    </source>
</evidence>
<feature type="compositionally biased region" description="Low complexity" evidence="1">
    <location>
        <begin position="528"/>
        <end position="538"/>
    </location>
</feature>
<sequence length="589" mass="62306">MSTSFHTPLRRLVARSGASLRPRVLTPHPPRTRASSSDWQPAEPTVLLDDAADTARQQAAAAYGDVAAESSGSGSGTVKDFFAAQEASASSSSSSSSNRSAAQLFGAAPSSSSQSGQSSAPAPSAADLFTSSYLSSSRSSSSRSSPRQSDAQREALASDAEALYANLFSEPAGSYPRASAWAARPVRPEVVRRNNSKAAAAPGASLTPAEIESFREILNIPGRNGDEADAHADASFGASELDEDPQASAGFGSSLRRDSATSKLDAFVERNALRAPVATPQYGNTRGGYLVPSGWRGRQGIVQDAQAKKRAPAIGALREGIMLEQVGAEEMERTLEEARAQVAACESVAEVWEWARENVLRSPEEEESSASPPSADDPSSSTSPATSLPRYGLRTAFYAPVLLILLRELRERFHSPLSALSILEVASALGSLSLVQLTPMLYSEAINTRHSILSDLSGAYSSLQLARATGVAPAPSDATKIVVPRFSDAESAQRKDEETLRRAVEEVTNQVREASVFRRAQDSRSHKASTAGSGSGAADVRFRSEKARQDVRIADAMSSLAGYSRATSIVMEEGLGGPRRRERSSKKGI</sequence>
<feature type="compositionally biased region" description="Low complexity" evidence="1">
    <location>
        <begin position="136"/>
        <end position="149"/>
    </location>
</feature>
<dbReference type="AlphaFoldDB" id="A0A316ZEI0"/>
<feature type="region of interest" description="Disordered" evidence="1">
    <location>
        <begin position="136"/>
        <end position="156"/>
    </location>
</feature>
<dbReference type="Pfam" id="PF19189">
    <property type="entry name" value="Mtf2"/>
    <property type="match status" value="1"/>
</dbReference>
<dbReference type="GeneID" id="37269185"/>
<dbReference type="RefSeq" id="XP_025600228.1">
    <property type="nucleotide sequence ID" value="XM_025741641.1"/>
</dbReference>
<dbReference type="InterPro" id="IPR040009">
    <property type="entry name" value="Mtf2/C5D6.12-like"/>
</dbReference>
<feature type="region of interest" description="Disordered" evidence="1">
    <location>
        <begin position="105"/>
        <end position="124"/>
    </location>
</feature>
<name>A0A316ZEI0_9BASI</name>
<gene>
    <name evidence="3" type="ORF">FA09DRAFT_328099</name>
</gene>
<evidence type="ECO:0000256" key="1">
    <source>
        <dbReference type="SAM" id="MobiDB-lite"/>
    </source>
</evidence>
<organism evidence="3 4">
    <name type="scientific">Tilletiopsis washingtonensis</name>
    <dbReference type="NCBI Taxonomy" id="58919"/>
    <lineage>
        <taxon>Eukaryota</taxon>
        <taxon>Fungi</taxon>
        <taxon>Dikarya</taxon>
        <taxon>Basidiomycota</taxon>
        <taxon>Ustilaginomycotina</taxon>
        <taxon>Exobasidiomycetes</taxon>
        <taxon>Entylomatales</taxon>
        <taxon>Entylomatales incertae sedis</taxon>
        <taxon>Tilletiopsis</taxon>
    </lineage>
</organism>
<feature type="region of interest" description="Disordered" evidence="1">
    <location>
        <begin position="1"/>
        <end position="77"/>
    </location>
</feature>
<evidence type="ECO:0000259" key="2">
    <source>
        <dbReference type="Pfam" id="PF19189"/>
    </source>
</evidence>
<evidence type="ECO:0000313" key="3">
    <source>
        <dbReference type="EMBL" id="PWN99949.1"/>
    </source>
</evidence>
<feature type="compositionally biased region" description="Low complexity" evidence="1">
    <location>
        <begin position="369"/>
        <end position="387"/>
    </location>
</feature>
<protein>
    <recommendedName>
        <fullName evidence="2">Mtf2-like C-terminal domain-containing protein</fullName>
    </recommendedName>
</protein>
<dbReference type="InterPro" id="IPR043837">
    <property type="entry name" value="Mtf2-like_C"/>
</dbReference>
<dbReference type="STRING" id="58919.A0A316ZEI0"/>
<dbReference type="EMBL" id="KZ819286">
    <property type="protein sequence ID" value="PWN99949.1"/>
    <property type="molecule type" value="Genomic_DNA"/>
</dbReference>
<accession>A0A316ZEI0</accession>
<feature type="region of interest" description="Disordered" evidence="1">
    <location>
        <begin position="518"/>
        <end position="543"/>
    </location>
</feature>
<proteinExistence type="predicted"/>
<dbReference type="PANTHER" id="PTHR39468:SF1">
    <property type="entry name" value="MTF2-LIKE C-TERMINAL DOMAIN-CONTAINING PROTEIN"/>
    <property type="match status" value="1"/>
</dbReference>
<reference evidence="3 4" key="1">
    <citation type="journal article" date="2018" name="Mol. Biol. Evol.">
        <title>Broad Genomic Sampling Reveals a Smut Pathogenic Ancestry of the Fungal Clade Ustilaginomycotina.</title>
        <authorList>
            <person name="Kijpornyongpan T."/>
            <person name="Mondo S.J."/>
            <person name="Barry K."/>
            <person name="Sandor L."/>
            <person name="Lee J."/>
            <person name="Lipzen A."/>
            <person name="Pangilinan J."/>
            <person name="LaButti K."/>
            <person name="Hainaut M."/>
            <person name="Henrissat B."/>
            <person name="Grigoriev I.V."/>
            <person name="Spatafora J.W."/>
            <person name="Aime M.C."/>
        </authorList>
    </citation>
    <scope>NUCLEOTIDE SEQUENCE [LARGE SCALE GENOMIC DNA]</scope>
    <source>
        <strain evidence="3 4">MCA 4186</strain>
    </source>
</reference>
<feature type="compositionally biased region" description="Low complexity" evidence="1">
    <location>
        <begin position="54"/>
        <end position="68"/>
    </location>
</feature>
<feature type="domain" description="Mtf2-like C-terminal" evidence="2">
    <location>
        <begin position="329"/>
        <end position="472"/>
    </location>
</feature>
<keyword evidence="4" id="KW-1185">Reference proteome</keyword>
<feature type="region of interest" description="Disordered" evidence="1">
    <location>
        <begin position="362"/>
        <end position="387"/>
    </location>
</feature>
<dbReference type="GO" id="GO:0005739">
    <property type="term" value="C:mitochondrion"/>
    <property type="evidence" value="ECO:0007669"/>
    <property type="project" value="InterPro"/>
</dbReference>